<evidence type="ECO:0000313" key="2">
    <source>
        <dbReference type="Proteomes" id="UP000190559"/>
    </source>
</evidence>
<proteinExistence type="predicted"/>
<sequence length="91" mass="9526">MTQNLQRQAGSECITDTANAAVIVSALSHEGLSVQTADGRPARLAVVDQDGRVIAVGQEIAAAAFDAAVKSYRNFLIGNGHLRILSKPVPI</sequence>
<organism evidence="1 2">
    <name type="scientific">Xanthomonas axonopodis pv. melhusii</name>
    <dbReference type="NCBI Taxonomy" id="487834"/>
    <lineage>
        <taxon>Bacteria</taxon>
        <taxon>Pseudomonadati</taxon>
        <taxon>Pseudomonadota</taxon>
        <taxon>Gammaproteobacteria</taxon>
        <taxon>Lysobacterales</taxon>
        <taxon>Lysobacteraceae</taxon>
        <taxon>Xanthomonas</taxon>
    </lineage>
</organism>
<evidence type="ECO:0000313" key="1">
    <source>
        <dbReference type="EMBL" id="OOW71788.1"/>
    </source>
</evidence>
<name>A0A1T1P7Z5_9XANT</name>
<reference evidence="1 2" key="1">
    <citation type="submission" date="2015-12" db="EMBL/GenBank/DDBJ databases">
        <authorList>
            <person name="Shamseldin A."/>
            <person name="Moawad H."/>
            <person name="Abd El-Rahim W.M."/>
            <person name="Sadowsky M.J."/>
        </authorList>
    </citation>
    <scope>NUCLEOTIDE SEQUENCE [LARGE SCALE GENOMIC DNA]</scope>
    <source>
        <strain evidence="1 2">LMG9050</strain>
    </source>
</reference>
<accession>A0A1T1P7Z5</accession>
<comment type="caution">
    <text evidence="1">The sequence shown here is derived from an EMBL/GenBank/DDBJ whole genome shotgun (WGS) entry which is preliminary data.</text>
</comment>
<gene>
    <name evidence="1" type="ORF">Xmlh_07545</name>
</gene>
<dbReference type="Proteomes" id="UP000190559">
    <property type="component" value="Unassembled WGS sequence"/>
</dbReference>
<protein>
    <submittedName>
        <fullName evidence="1">Uncharacterized protein</fullName>
    </submittedName>
</protein>
<dbReference type="EMBL" id="LOJW01000008">
    <property type="protein sequence ID" value="OOW71788.1"/>
    <property type="molecule type" value="Genomic_DNA"/>
</dbReference>
<dbReference type="RefSeq" id="WP_005929544.1">
    <property type="nucleotide sequence ID" value="NZ_LOJW01000008.1"/>
</dbReference>
<dbReference type="AlphaFoldDB" id="A0A1T1P7Z5"/>